<accession>A0ABV8E6F2</accession>
<reference evidence="2" key="1">
    <citation type="journal article" date="2019" name="Int. J. Syst. Evol. Microbiol.">
        <title>The Global Catalogue of Microorganisms (GCM) 10K type strain sequencing project: providing services to taxonomists for standard genome sequencing and annotation.</title>
        <authorList>
            <consortium name="The Broad Institute Genomics Platform"/>
            <consortium name="The Broad Institute Genome Sequencing Center for Infectious Disease"/>
            <person name="Wu L."/>
            <person name="Ma J."/>
        </authorList>
    </citation>
    <scope>NUCLEOTIDE SEQUENCE [LARGE SCALE GENOMIC DNA]</scope>
    <source>
        <strain evidence="2">TBRC 5781</strain>
    </source>
</reference>
<evidence type="ECO:0008006" key="3">
    <source>
        <dbReference type="Google" id="ProtNLM"/>
    </source>
</evidence>
<organism evidence="1 2">
    <name type="scientific">Rhizobium lemnae</name>
    <dbReference type="NCBI Taxonomy" id="1214924"/>
    <lineage>
        <taxon>Bacteria</taxon>
        <taxon>Pseudomonadati</taxon>
        <taxon>Pseudomonadota</taxon>
        <taxon>Alphaproteobacteria</taxon>
        <taxon>Hyphomicrobiales</taxon>
        <taxon>Rhizobiaceae</taxon>
        <taxon>Rhizobium/Agrobacterium group</taxon>
        <taxon>Rhizobium</taxon>
    </lineage>
</organism>
<dbReference type="EMBL" id="JBHSBD010000010">
    <property type="protein sequence ID" value="MFC3967131.1"/>
    <property type="molecule type" value="Genomic_DNA"/>
</dbReference>
<comment type="caution">
    <text evidence="1">The sequence shown here is derived from an EMBL/GenBank/DDBJ whole genome shotgun (WGS) entry which is preliminary data.</text>
</comment>
<sequence>MADNTALKPVVLSSDLPVFAVLDGAQFDDLPSALFEGDFVHRPLYLDRGNGTADQLRTAPQLVWLDHDRKAHRRNEDQEDAVPVAPVLERLLDMVEQRPALVFWVCEAGGETLYRHLRGINKILLSVDAAMDRGQSYERNPLSYQDEPP</sequence>
<evidence type="ECO:0000313" key="1">
    <source>
        <dbReference type="EMBL" id="MFC3967131.1"/>
    </source>
</evidence>
<protein>
    <recommendedName>
        <fullName evidence="3">DUF4123 domain-containing protein</fullName>
    </recommendedName>
</protein>
<dbReference type="Proteomes" id="UP001595697">
    <property type="component" value="Unassembled WGS sequence"/>
</dbReference>
<name>A0ABV8E6F2_9HYPH</name>
<evidence type="ECO:0000313" key="2">
    <source>
        <dbReference type="Proteomes" id="UP001595697"/>
    </source>
</evidence>
<gene>
    <name evidence="1" type="ORF">ACFOVS_03065</name>
</gene>
<dbReference type="RefSeq" id="WP_377307142.1">
    <property type="nucleotide sequence ID" value="NZ_JBHSBD010000010.1"/>
</dbReference>
<keyword evidence="2" id="KW-1185">Reference proteome</keyword>
<proteinExistence type="predicted"/>